<reference evidence="2 3" key="2">
    <citation type="submission" date="2019-09" db="EMBL/GenBank/DDBJ databases">
        <title>Complete Genome Sequence and Methylome Analysis of free living Spirochaetas.</title>
        <authorList>
            <person name="Leshcheva N."/>
            <person name="Mikheeva N."/>
        </authorList>
    </citation>
    <scope>NUCLEOTIDE SEQUENCE [LARGE SCALE GENOMIC DNA]</scope>
    <source>
        <strain evidence="2 3">P</strain>
    </source>
</reference>
<keyword evidence="3" id="KW-1185">Reference proteome</keyword>
<accession>A0A5C1QCB6</accession>
<dbReference type="OrthoDB" id="359465at2"/>
<dbReference type="Gene3D" id="1.25.40.10">
    <property type="entry name" value="Tetratricopeptide repeat domain"/>
    <property type="match status" value="2"/>
</dbReference>
<dbReference type="PROSITE" id="PS50293">
    <property type="entry name" value="TPR_REGION"/>
    <property type="match status" value="1"/>
</dbReference>
<dbReference type="KEGG" id="sper:EW093_13790"/>
<dbReference type="Proteomes" id="UP000323824">
    <property type="component" value="Chromosome"/>
</dbReference>
<organism evidence="2 3">
    <name type="scientific">Thiospirochaeta perfilievii</name>
    <dbReference type="NCBI Taxonomy" id="252967"/>
    <lineage>
        <taxon>Bacteria</taxon>
        <taxon>Pseudomonadati</taxon>
        <taxon>Spirochaetota</taxon>
        <taxon>Spirochaetia</taxon>
        <taxon>Spirochaetales</taxon>
        <taxon>Spirochaetaceae</taxon>
        <taxon>Thiospirochaeta</taxon>
    </lineage>
</organism>
<dbReference type="Pfam" id="PF00515">
    <property type="entry name" value="TPR_1"/>
    <property type="match status" value="1"/>
</dbReference>
<proteinExistence type="predicted"/>
<dbReference type="InterPro" id="IPR011990">
    <property type="entry name" value="TPR-like_helical_dom_sf"/>
</dbReference>
<dbReference type="SUPFAM" id="SSF48452">
    <property type="entry name" value="TPR-like"/>
    <property type="match status" value="2"/>
</dbReference>
<feature type="repeat" description="TPR" evidence="1">
    <location>
        <begin position="42"/>
        <end position="75"/>
    </location>
</feature>
<gene>
    <name evidence="2" type="ORF">EW093_13790</name>
</gene>
<protein>
    <submittedName>
        <fullName evidence="2">Tetratricopeptide repeat protein</fullName>
    </submittedName>
</protein>
<evidence type="ECO:0000313" key="2">
    <source>
        <dbReference type="EMBL" id="QEN05733.1"/>
    </source>
</evidence>
<dbReference type="InterPro" id="IPR019734">
    <property type="entry name" value="TPR_rpt"/>
</dbReference>
<sequence length="311" mass="36354">MGLIFPNCIDLRFVRLKKLFWVNLSFILLFSCVSNKEEIDIVLEYYNIGNAFYELDQFDKAEDYYLRVLKIDPDFHKARNNLVYIYVKKLQFDLAKENIQYLKNSDSENIVVKKLDAYVKYKEGNLKDSLNLYLEIYNGGDKSKSVAISIVKLYYQLNEFTKGLSLIETLIFDSEDSNLFFIAALLAEGAGNIEKAITYYENAIISGNKEEDIFTNLLALYKESKDYINQVRVLELIIKDFSGELKYNSLFLLSKIYFLENNDFSKGYSYLDKAITEGFNNKEEAEDLLKQPDLIEVDKIRQLFKENRILD</sequence>
<evidence type="ECO:0000256" key="1">
    <source>
        <dbReference type="PROSITE-ProRule" id="PRU00339"/>
    </source>
</evidence>
<reference evidence="2 3" key="1">
    <citation type="submission" date="2019-02" db="EMBL/GenBank/DDBJ databases">
        <authorList>
            <person name="Fomenkov A."/>
            <person name="Dubinina G."/>
            <person name="Grabovich M."/>
            <person name="Vincze T."/>
            <person name="Roberts R.J."/>
        </authorList>
    </citation>
    <scope>NUCLEOTIDE SEQUENCE [LARGE SCALE GENOMIC DNA]</scope>
    <source>
        <strain evidence="2 3">P</strain>
    </source>
</reference>
<dbReference type="PROSITE" id="PS50005">
    <property type="entry name" value="TPR"/>
    <property type="match status" value="1"/>
</dbReference>
<dbReference type="SMART" id="SM00028">
    <property type="entry name" value="TPR"/>
    <property type="match status" value="2"/>
</dbReference>
<dbReference type="EMBL" id="CP035807">
    <property type="protein sequence ID" value="QEN05733.1"/>
    <property type="molecule type" value="Genomic_DNA"/>
</dbReference>
<name>A0A5C1QCB6_9SPIO</name>
<evidence type="ECO:0000313" key="3">
    <source>
        <dbReference type="Proteomes" id="UP000323824"/>
    </source>
</evidence>
<dbReference type="AlphaFoldDB" id="A0A5C1QCB6"/>
<keyword evidence="1" id="KW-0802">TPR repeat</keyword>